<protein>
    <submittedName>
        <fullName evidence="1">Uncharacterized protein</fullName>
    </submittedName>
</protein>
<evidence type="ECO:0000313" key="2">
    <source>
        <dbReference type="Proteomes" id="UP000483672"/>
    </source>
</evidence>
<reference evidence="1 2" key="1">
    <citation type="submission" date="2019-06" db="EMBL/GenBank/DDBJ databases">
        <authorList>
            <person name="Palmer J.M."/>
        </authorList>
    </citation>
    <scope>NUCLEOTIDE SEQUENCE [LARGE SCALE GENOMIC DNA]</scope>
    <source>
        <strain evidence="1 2">TWF191</strain>
    </source>
</reference>
<gene>
    <name evidence="1" type="ORF">TWF191_003271</name>
</gene>
<evidence type="ECO:0000313" key="1">
    <source>
        <dbReference type="EMBL" id="KAF3227751.1"/>
    </source>
</evidence>
<comment type="caution">
    <text evidence="1">The sequence shown here is derived from an EMBL/GenBank/DDBJ whole genome shotgun (WGS) entry which is preliminary data.</text>
</comment>
<name>A0A6G1M541_ORBOL</name>
<proteinExistence type="predicted"/>
<accession>A0A6G1M541</accession>
<dbReference type="Proteomes" id="UP000483672">
    <property type="component" value="Unassembled WGS sequence"/>
</dbReference>
<sequence>MPAIKLKITTRFPHVPLYPLSADDNITELNFGRNPTPIPTISVILIDGKVIAIMDAVAAIWRSYPMGDS</sequence>
<dbReference type="AlphaFoldDB" id="A0A6G1M541"/>
<dbReference type="EMBL" id="WIPF01000018">
    <property type="protein sequence ID" value="KAF3227751.1"/>
    <property type="molecule type" value="Genomic_DNA"/>
</dbReference>
<organism evidence="1 2">
    <name type="scientific">Orbilia oligospora</name>
    <name type="common">Nematode-trapping fungus</name>
    <name type="synonym">Arthrobotrys oligospora</name>
    <dbReference type="NCBI Taxonomy" id="2813651"/>
    <lineage>
        <taxon>Eukaryota</taxon>
        <taxon>Fungi</taxon>
        <taxon>Dikarya</taxon>
        <taxon>Ascomycota</taxon>
        <taxon>Pezizomycotina</taxon>
        <taxon>Orbiliomycetes</taxon>
        <taxon>Orbiliales</taxon>
        <taxon>Orbiliaceae</taxon>
        <taxon>Orbilia</taxon>
    </lineage>
</organism>